<dbReference type="AlphaFoldDB" id="A0A9D4Z1U9"/>
<dbReference type="SUPFAM" id="SSF57850">
    <property type="entry name" value="RING/U-box"/>
    <property type="match status" value="1"/>
</dbReference>
<evidence type="ECO:0000259" key="15">
    <source>
        <dbReference type="Pfam" id="PF04757"/>
    </source>
</evidence>
<keyword evidence="8" id="KW-0862">Zinc</keyword>
<evidence type="ECO:0000256" key="8">
    <source>
        <dbReference type="ARBA" id="ARBA00022833"/>
    </source>
</evidence>
<comment type="pathway">
    <text evidence="2">Protein modification; protein ubiquitination.</text>
</comment>
<dbReference type="InterPro" id="IPR006845">
    <property type="entry name" value="Pex_N"/>
</dbReference>
<comment type="similarity">
    <text evidence="3 13">Belongs to the pex2/pex10/pex12 family.</text>
</comment>
<comment type="function">
    <text evidence="13">Component of a retrotranslocation channel required for peroxisome organization by mediating export of the PEX5 receptor from peroxisomes to the cytosol, thereby promoting PEX5 recycling.</text>
</comment>
<dbReference type="GO" id="GO:1990429">
    <property type="term" value="C:peroxisomal importomer complex"/>
    <property type="evidence" value="ECO:0007669"/>
    <property type="project" value="TreeGrafter"/>
</dbReference>
<evidence type="ECO:0000256" key="6">
    <source>
        <dbReference type="ARBA" id="ARBA00022723"/>
    </source>
</evidence>
<evidence type="ECO:0000256" key="11">
    <source>
        <dbReference type="ARBA" id="ARBA00023136"/>
    </source>
</evidence>
<dbReference type="Gene3D" id="3.30.40.10">
    <property type="entry name" value="Zinc/RING finger domain, C3HC4 (zinc finger)"/>
    <property type="match status" value="1"/>
</dbReference>
<dbReference type="PIRSF" id="PIRSF038074">
    <property type="entry name" value="Peroxisome_assembly_p12"/>
    <property type="match status" value="1"/>
</dbReference>
<dbReference type="InterPro" id="IPR017375">
    <property type="entry name" value="PEX12"/>
</dbReference>
<dbReference type="GO" id="GO:0005778">
    <property type="term" value="C:peroxisomal membrane"/>
    <property type="evidence" value="ECO:0007669"/>
    <property type="project" value="UniProtKB-SubCell"/>
</dbReference>
<name>A0A9D4Z1U9_CHLVU</name>
<comment type="subcellular location">
    <subcellularLocation>
        <location evidence="1">Peroxisome membrane</location>
        <topology evidence="1">Multi-pass membrane protein</topology>
    </subcellularLocation>
</comment>
<dbReference type="PANTHER" id="PTHR12888:SF0">
    <property type="entry name" value="PEROXISOME ASSEMBLY PROTEIN 12"/>
    <property type="match status" value="1"/>
</dbReference>
<evidence type="ECO:0000256" key="10">
    <source>
        <dbReference type="ARBA" id="ARBA00022989"/>
    </source>
</evidence>
<feature type="domain" description="Pex N-terminal" evidence="15">
    <location>
        <begin position="23"/>
        <end position="293"/>
    </location>
</feature>
<evidence type="ECO:0000256" key="2">
    <source>
        <dbReference type="ARBA" id="ARBA00004906"/>
    </source>
</evidence>
<evidence type="ECO:0000313" key="17">
    <source>
        <dbReference type="Proteomes" id="UP001055712"/>
    </source>
</evidence>
<keyword evidence="5" id="KW-0812">Transmembrane</keyword>
<keyword evidence="4" id="KW-0813">Transport</keyword>
<dbReference type="PANTHER" id="PTHR12888">
    <property type="entry name" value="PEROXISOME ASSEMBLY PROTEIN 12 PEROXIN-12"/>
    <property type="match status" value="1"/>
</dbReference>
<protein>
    <recommendedName>
        <fullName evidence="13">Peroxisome biogenesis protein 12</fullName>
    </recommendedName>
    <alternativeName>
        <fullName evidence="13">Peroxin-12</fullName>
    </alternativeName>
</protein>
<dbReference type="GO" id="GO:0006513">
    <property type="term" value="P:protein monoubiquitination"/>
    <property type="evidence" value="ECO:0007669"/>
    <property type="project" value="TreeGrafter"/>
</dbReference>
<sequence length="386" mass="42913">MSFVSLGGDAGLRPTFFELVAAEKLMPSLKAAVLYSLSVYAQRRPALHRLLDKEDELLFLLSVLLDRQALATSGGSFAEGLYGLRRAPVASGTSSSAGSRQPLSSTERSMSLILLTLVPFLRSKLDALFHRQQQQQRQQSQPTPWHQQQAPAAQRGGARSGDAPQLQQRWRIAAARAFVLLYPWLVAGHEGARFAYQLLYLLGRTPYYSPGLHLLGLEVVRVTGQEAMQQEQERQRRRSERLSRLAAPQAGPWLWRLLRRSWARAGHLAADHTRSTLILAVFAFKLLEWWYSSAEQRLGDPKALPPPPPPPPLPPVGVEAGGVQLPGDVSACPLCRRRRTNPAMLATSGYVFCYPCIHREVEQAGCCPVTHAPARLEHVRRLYQGT</sequence>
<feature type="compositionally biased region" description="Low complexity" evidence="14">
    <location>
        <begin position="132"/>
        <end position="157"/>
    </location>
</feature>
<feature type="region of interest" description="Disordered" evidence="14">
    <location>
        <begin position="132"/>
        <end position="161"/>
    </location>
</feature>
<dbReference type="InterPro" id="IPR013083">
    <property type="entry name" value="Znf_RING/FYVE/PHD"/>
</dbReference>
<keyword evidence="7" id="KW-0863">Zinc-finger</keyword>
<evidence type="ECO:0000256" key="12">
    <source>
        <dbReference type="ARBA" id="ARBA00023140"/>
    </source>
</evidence>
<dbReference type="Proteomes" id="UP001055712">
    <property type="component" value="Unassembled WGS sequence"/>
</dbReference>
<keyword evidence="10" id="KW-1133">Transmembrane helix</keyword>
<evidence type="ECO:0000256" key="13">
    <source>
        <dbReference type="PIRNR" id="PIRNR038074"/>
    </source>
</evidence>
<keyword evidence="17" id="KW-1185">Reference proteome</keyword>
<reference evidence="16" key="1">
    <citation type="journal article" date="2019" name="Plant J.">
        <title>Chlorella vulgaris genome assembly and annotation reveals the molecular basis for metabolic acclimation to high light conditions.</title>
        <authorList>
            <person name="Cecchin M."/>
            <person name="Marcolungo L."/>
            <person name="Rossato M."/>
            <person name="Girolomoni L."/>
            <person name="Cosentino E."/>
            <person name="Cuine S."/>
            <person name="Li-Beisson Y."/>
            <person name="Delledonne M."/>
            <person name="Ballottari M."/>
        </authorList>
    </citation>
    <scope>NUCLEOTIDE SEQUENCE</scope>
    <source>
        <strain evidence="16">211/11P</strain>
    </source>
</reference>
<dbReference type="GO" id="GO:0016558">
    <property type="term" value="P:protein import into peroxisome matrix"/>
    <property type="evidence" value="ECO:0007669"/>
    <property type="project" value="UniProtKB-UniRule"/>
</dbReference>
<gene>
    <name evidence="16" type="ORF">D9Q98_001118</name>
</gene>
<keyword evidence="6" id="KW-0479">Metal-binding</keyword>
<reference evidence="16" key="2">
    <citation type="submission" date="2020-11" db="EMBL/GenBank/DDBJ databases">
        <authorList>
            <person name="Cecchin M."/>
            <person name="Marcolungo L."/>
            <person name="Rossato M."/>
            <person name="Girolomoni L."/>
            <person name="Cosentino E."/>
            <person name="Cuine S."/>
            <person name="Li-Beisson Y."/>
            <person name="Delledonne M."/>
            <person name="Ballottari M."/>
        </authorList>
    </citation>
    <scope>NUCLEOTIDE SEQUENCE</scope>
    <source>
        <strain evidence="16">211/11P</strain>
        <tissue evidence="16">Whole cell</tissue>
    </source>
</reference>
<evidence type="ECO:0000313" key="16">
    <source>
        <dbReference type="EMBL" id="KAI3438698.1"/>
    </source>
</evidence>
<dbReference type="CDD" id="cd16451">
    <property type="entry name" value="mRING_PEX12"/>
    <property type="match status" value="1"/>
</dbReference>
<organism evidence="16 17">
    <name type="scientific">Chlorella vulgaris</name>
    <name type="common">Green alga</name>
    <dbReference type="NCBI Taxonomy" id="3077"/>
    <lineage>
        <taxon>Eukaryota</taxon>
        <taxon>Viridiplantae</taxon>
        <taxon>Chlorophyta</taxon>
        <taxon>core chlorophytes</taxon>
        <taxon>Trebouxiophyceae</taxon>
        <taxon>Chlorellales</taxon>
        <taxon>Chlorellaceae</taxon>
        <taxon>Chlorella clade</taxon>
        <taxon>Chlorella</taxon>
    </lineage>
</organism>
<evidence type="ECO:0000256" key="5">
    <source>
        <dbReference type="ARBA" id="ARBA00022692"/>
    </source>
</evidence>
<keyword evidence="12 13" id="KW-0576">Peroxisome</keyword>
<keyword evidence="11 13" id="KW-0472">Membrane</keyword>
<accession>A0A9D4Z1U9</accession>
<evidence type="ECO:0000256" key="7">
    <source>
        <dbReference type="ARBA" id="ARBA00022771"/>
    </source>
</evidence>
<dbReference type="GO" id="GO:0004842">
    <property type="term" value="F:ubiquitin-protein transferase activity"/>
    <property type="evidence" value="ECO:0007669"/>
    <property type="project" value="TreeGrafter"/>
</dbReference>
<dbReference type="GO" id="GO:0008270">
    <property type="term" value="F:zinc ion binding"/>
    <property type="evidence" value="ECO:0007669"/>
    <property type="project" value="UniProtKB-KW"/>
</dbReference>
<evidence type="ECO:0000256" key="3">
    <source>
        <dbReference type="ARBA" id="ARBA00008704"/>
    </source>
</evidence>
<dbReference type="EMBL" id="SIDB01000001">
    <property type="protein sequence ID" value="KAI3438698.1"/>
    <property type="molecule type" value="Genomic_DNA"/>
</dbReference>
<keyword evidence="9" id="KW-0653">Protein transport</keyword>
<dbReference type="OrthoDB" id="107372at2759"/>
<evidence type="ECO:0000256" key="4">
    <source>
        <dbReference type="ARBA" id="ARBA00022448"/>
    </source>
</evidence>
<dbReference type="Pfam" id="PF04757">
    <property type="entry name" value="Pex2_Pex12"/>
    <property type="match status" value="1"/>
</dbReference>
<evidence type="ECO:0000256" key="1">
    <source>
        <dbReference type="ARBA" id="ARBA00004585"/>
    </source>
</evidence>
<evidence type="ECO:0000256" key="9">
    <source>
        <dbReference type="ARBA" id="ARBA00022927"/>
    </source>
</evidence>
<evidence type="ECO:0000256" key="14">
    <source>
        <dbReference type="SAM" id="MobiDB-lite"/>
    </source>
</evidence>
<comment type="caution">
    <text evidence="16">The sequence shown here is derived from an EMBL/GenBank/DDBJ whole genome shotgun (WGS) entry which is preliminary data.</text>
</comment>
<proteinExistence type="inferred from homology"/>